<gene>
    <name evidence="1" type="ORF">AB6A68_13715</name>
</gene>
<dbReference type="GO" id="GO:0016301">
    <property type="term" value="F:kinase activity"/>
    <property type="evidence" value="ECO:0007669"/>
    <property type="project" value="UniProtKB-KW"/>
</dbReference>
<sequence length="253" mass="28685">MSSVTIDWINASGHNVGGRLSALGTRPRQRELGDGRCGELRLRALPSLDYARSDSVQASSEWMSMSTLAQLLEGIRASVPPEGMDSRIIAIDGLGGAGKTTLATLISSALDECPVIHTDDFASWENNLDWWPRLRNQVLEPLRSNRTARYQRYDWIARELGEWVEVAPAPFIILEGVSSSRDQFRGDLSFTVWVQTPRLQRLCRGLARDGEQMRSYWEQWMRDEDRYFARERPDLRADMVVDGSRPWDSSPLG</sequence>
<evidence type="ECO:0000313" key="1">
    <source>
        <dbReference type="EMBL" id="MEX6430879.1"/>
    </source>
</evidence>
<proteinExistence type="predicted"/>
<reference evidence="1 2" key="1">
    <citation type="submission" date="2024-07" db="EMBL/GenBank/DDBJ databases">
        <title>Draft Genome Sequence of Ferrimicrobium acidiphilum Strain YE2023, Isolated from a Pulp of Bioleach Reactor.</title>
        <authorList>
            <person name="Elkina Y.A."/>
            <person name="Bulaeva A.G."/>
            <person name="Beletsky A.V."/>
            <person name="Mardanov A.V."/>
        </authorList>
    </citation>
    <scope>NUCLEOTIDE SEQUENCE [LARGE SCALE GENOMIC DNA]</scope>
    <source>
        <strain evidence="1 2">YE2023</strain>
    </source>
</reference>
<dbReference type="EMBL" id="JBFSHR010000103">
    <property type="protein sequence ID" value="MEX6430879.1"/>
    <property type="molecule type" value="Genomic_DNA"/>
</dbReference>
<dbReference type="Proteomes" id="UP001560267">
    <property type="component" value="Unassembled WGS sequence"/>
</dbReference>
<evidence type="ECO:0000313" key="2">
    <source>
        <dbReference type="Proteomes" id="UP001560267"/>
    </source>
</evidence>
<dbReference type="SUPFAM" id="SSF52540">
    <property type="entry name" value="P-loop containing nucleoside triphosphate hydrolases"/>
    <property type="match status" value="1"/>
</dbReference>
<name>A0ABV3Y5N7_9ACTN</name>
<protein>
    <submittedName>
        <fullName evidence="1">Uridine kinase</fullName>
    </submittedName>
</protein>
<keyword evidence="1" id="KW-0808">Transferase</keyword>
<dbReference type="InterPro" id="IPR027417">
    <property type="entry name" value="P-loop_NTPase"/>
</dbReference>
<comment type="caution">
    <text evidence="1">The sequence shown here is derived from an EMBL/GenBank/DDBJ whole genome shotgun (WGS) entry which is preliminary data.</text>
</comment>
<organism evidence="1 2">
    <name type="scientific">Ferrimicrobium acidiphilum</name>
    <dbReference type="NCBI Taxonomy" id="121039"/>
    <lineage>
        <taxon>Bacteria</taxon>
        <taxon>Bacillati</taxon>
        <taxon>Actinomycetota</taxon>
        <taxon>Acidimicrobiia</taxon>
        <taxon>Acidimicrobiales</taxon>
        <taxon>Acidimicrobiaceae</taxon>
        <taxon>Ferrimicrobium</taxon>
    </lineage>
</organism>
<keyword evidence="1" id="KW-0418">Kinase</keyword>
<keyword evidence="2" id="KW-1185">Reference proteome</keyword>
<dbReference type="Gene3D" id="3.40.50.300">
    <property type="entry name" value="P-loop containing nucleotide triphosphate hydrolases"/>
    <property type="match status" value="1"/>
</dbReference>
<accession>A0ABV3Y5N7</accession>